<comment type="caution">
    <text evidence="1">The sequence shown here is derived from an EMBL/GenBank/DDBJ whole genome shotgun (WGS) entry which is preliminary data.</text>
</comment>
<keyword evidence="2" id="KW-1185">Reference proteome</keyword>
<name>A0A1R3H528_9ROSI</name>
<proteinExistence type="predicted"/>
<sequence>MTSPMTSSPSRSAPAILPYPQELFHDHVATSWTREKPGSGRPVSPHGDIQFVSTEGVVRRKGLRPSARARDGYFAFFLKRTRGVMGWNEAENTWPCSLTAT</sequence>
<accession>A0A1R3H528</accession>
<evidence type="ECO:0000313" key="1">
    <source>
        <dbReference type="EMBL" id="OMO65437.1"/>
    </source>
</evidence>
<protein>
    <submittedName>
        <fullName evidence="1">Gamma-glutamylcyclotransferase-like protein</fullName>
    </submittedName>
</protein>
<dbReference type="Proteomes" id="UP000187203">
    <property type="component" value="Unassembled WGS sequence"/>
</dbReference>
<dbReference type="EMBL" id="AWUE01020831">
    <property type="protein sequence ID" value="OMO65437.1"/>
    <property type="molecule type" value="Genomic_DNA"/>
</dbReference>
<dbReference type="AlphaFoldDB" id="A0A1R3H528"/>
<reference evidence="2" key="1">
    <citation type="submission" date="2013-09" db="EMBL/GenBank/DDBJ databases">
        <title>Corchorus olitorius genome sequencing.</title>
        <authorList>
            <person name="Alam M."/>
            <person name="Haque M.S."/>
            <person name="Islam M.S."/>
            <person name="Emdad E.M."/>
            <person name="Islam M.M."/>
            <person name="Ahmed B."/>
            <person name="Halim A."/>
            <person name="Hossen Q.M.M."/>
            <person name="Hossain M.Z."/>
            <person name="Ahmed R."/>
            <person name="Khan M.M."/>
            <person name="Islam R."/>
            <person name="Rashid M.M."/>
            <person name="Khan S.A."/>
            <person name="Rahman M.S."/>
            <person name="Alam M."/>
            <person name="Yahiya A.S."/>
            <person name="Khan M.S."/>
            <person name="Azam M.S."/>
            <person name="Haque T."/>
            <person name="Lashkar M.Z.H."/>
            <person name="Akhand A.I."/>
            <person name="Morshed G."/>
            <person name="Roy S."/>
            <person name="Uddin K.S."/>
            <person name="Rabeya T."/>
            <person name="Hossain A.S."/>
            <person name="Chowdhury A."/>
            <person name="Snigdha A.R."/>
            <person name="Mortoza M.S."/>
            <person name="Matin S.A."/>
            <person name="Hoque S.M.E."/>
            <person name="Islam M.K."/>
            <person name="Roy D.K."/>
            <person name="Haider R."/>
            <person name="Moosa M.M."/>
            <person name="Elias S.M."/>
            <person name="Hasan A.M."/>
            <person name="Jahan S."/>
            <person name="Shafiuddin M."/>
            <person name="Mahmood N."/>
            <person name="Shommy N.S."/>
        </authorList>
    </citation>
    <scope>NUCLEOTIDE SEQUENCE [LARGE SCALE GENOMIC DNA]</scope>
    <source>
        <strain evidence="2">cv. O-4</strain>
    </source>
</reference>
<evidence type="ECO:0000313" key="2">
    <source>
        <dbReference type="Proteomes" id="UP000187203"/>
    </source>
</evidence>
<organism evidence="1 2">
    <name type="scientific">Corchorus olitorius</name>
    <dbReference type="NCBI Taxonomy" id="93759"/>
    <lineage>
        <taxon>Eukaryota</taxon>
        <taxon>Viridiplantae</taxon>
        <taxon>Streptophyta</taxon>
        <taxon>Embryophyta</taxon>
        <taxon>Tracheophyta</taxon>
        <taxon>Spermatophyta</taxon>
        <taxon>Magnoliopsida</taxon>
        <taxon>eudicotyledons</taxon>
        <taxon>Gunneridae</taxon>
        <taxon>Pentapetalae</taxon>
        <taxon>rosids</taxon>
        <taxon>malvids</taxon>
        <taxon>Malvales</taxon>
        <taxon>Malvaceae</taxon>
        <taxon>Grewioideae</taxon>
        <taxon>Apeibeae</taxon>
        <taxon>Corchorus</taxon>
    </lineage>
</organism>
<gene>
    <name evidence="1" type="ORF">COLO4_31227</name>
</gene>